<sequence>MVKNNTTNTIKKEKLTTKAKKTTSLSCFNKFLIYSSIGILIISILSAIGFIGFASHSLLYFPWLRTRAKPNIGDPKTRFGIDFEDIEFESFDGEGNHSIRGWWIPASKENCRKLCIISIHGSGRDRYEWINQTKLYHNEGISILNYDSIDGVGKSDSQNRGVGYSYREHKDVRAAIRLLKSKEPFKSICEKLVLTGMSLGGGSVIIAAGKDNHLIDGVIVESSYALASSAWRHNIFRFLGAGISSFFPFIKSPYDQLLPKNPPEIIVETILKLTEYRIISNTINVTKDDTPLNYVDKISPKPILFIHATHDPVVPYAQSVLLYEKANHPKELWTVHNSKTHQTAFHSTSIDQYKDKLRNFIKQL</sequence>
<organism evidence="3 4">
    <name type="scientific">Dictyostelium firmibasis</name>
    <dbReference type="NCBI Taxonomy" id="79012"/>
    <lineage>
        <taxon>Eukaryota</taxon>
        <taxon>Amoebozoa</taxon>
        <taxon>Evosea</taxon>
        <taxon>Eumycetozoa</taxon>
        <taxon>Dictyostelia</taxon>
        <taxon>Dictyosteliales</taxon>
        <taxon>Dictyosteliaceae</taxon>
        <taxon>Dictyostelium</taxon>
    </lineage>
</organism>
<dbReference type="InterPro" id="IPR052920">
    <property type="entry name" value="DNA-binding_regulatory"/>
</dbReference>
<evidence type="ECO:0000313" key="3">
    <source>
        <dbReference type="EMBL" id="KAK5574771.1"/>
    </source>
</evidence>
<keyword evidence="4" id="KW-1185">Reference proteome</keyword>
<dbReference type="EMBL" id="JAVFKY010000006">
    <property type="protein sequence ID" value="KAK5574771.1"/>
    <property type="molecule type" value="Genomic_DNA"/>
</dbReference>
<keyword evidence="1" id="KW-0812">Transmembrane</keyword>
<name>A0AAN7YLR2_9MYCE</name>
<keyword evidence="1" id="KW-1133">Transmembrane helix</keyword>
<dbReference type="InterPro" id="IPR049492">
    <property type="entry name" value="BD-FAE-like_dom"/>
</dbReference>
<dbReference type="SUPFAM" id="SSF53474">
    <property type="entry name" value="alpha/beta-Hydrolases"/>
    <property type="match status" value="1"/>
</dbReference>
<proteinExistence type="predicted"/>
<reference evidence="3 4" key="1">
    <citation type="submission" date="2023-11" db="EMBL/GenBank/DDBJ databases">
        <title>Dfirmibasis_genome.</title>
        <authorList>
            <person name="Edelbroek B."/>
            <person name="Kjellin J."/>
            <person name="Jerlstrom-Hultqvist J."/>
            <person name="Soderbom F."/>
        </authorList>
    </citation>
    <scope>NUCLEOTIDE SEQUENCE [LARGE SCALE GENOMIC DNA]</scope>
    <source>
        <strain evidence="3 4">TNS-C-14</strain>
    </source>
</reference>
<evidence type="ECO:0000313" key="4">
    <source>
        <dbReference type="Proteomes" id="UP001344447"/>
    </source>
</evidence>
<feature type="transmembrane region" description="Helical" evidence="1">
    <location>
        <begin position="31"/>
        <end position="61"/>
    </location>
</feature>
<comment type="caution">
    <text evidence="3">The sequence shown here is derived from an EMBL/GenBank/DDBJ whole genome shotgun (WGS) entry which is preliminary data.</text>
</comment>
<dbReference type="InterPro" id="IPR029058">
    <property type="entry name" value="AB_hydrolase_fold"/>
</dbReference>
<dbReference type="PANTHER" id="PTHR43358:SF4">
    <property type="entry name" value="ALPHA_BETA HYDROLASE FOLD-1 DOMAIN-CONTAINING PROTEIN"/>
    <property type="match status" value="1"/>
</dbReference>
<dbReference type="Proteomes" id="UP001344447">
    <property type="component" value="Unassembled WGS sequence"/>
</dbReference>
<dbReference type="Gene3D" id="3.40.50.1820">
    <property type="entry name" value="alpha/beta hydrolase"/>
    <property type="match status" value="1"/>
</dbReference>
<accession>A0AAN7YLR2</accession>
<dbReference type="PANTHER" id="PTHR43358">
    <property type="entry name" value="ALPHA/BETA-HYDROLASE"/>
    <property type="match status" value="1"/>
</dbReference>
<dbReference type="AlphaFoldDB" id="A0AAN7YLR2"/>
<evidence type="ECO:0000256" key="1">
    <source>
        <dbReference type="SAM" id="Phobius"/>
    </source>
</evidence>
<protein>
    <recommendedName>
        <fullName evidence="2">BD-FAE-like domain-containing protein</fullName>
    </recommendedName>
</protein>
<evidence type="ECO:0000259" key="2">
    <source>
        <dbReference type="Pfam" id="PF20434"/>
    </source>
</evidence>
<keyword evidence="1" id="KW-0472">Membrane</keyword>
<gene>
    <name evidence="3" type="ORF">RB653_010024</name>
</gene>
<dbReference type="Pfam" id="PF20434">
    <property type="entry name" value="BD-FAE"/>
    <property type="match status" value="1"/>
</dbReference>
<feature type="domain" description="BD-FAE-like" evidence="2">
    <location>
        <begin position="169"/>
        <end position="325"/>
    </location>
</feature>